<protein>
    <recommendedName>
        <fullName evidence="9">S1/P1 Nuclease</fullName>
    </recommendedName>
</protein>
<dbReference type="GO" id="GO:0003676">
    <property type="term" value="F:nucleic acid binding"/>
    <property type="evidence" value="ECO:0007669"/>
    <property type="project" value="InterPro"/>
</dbReference>
<dbReference type="PANTHER" id="PTHR33146:SF26">
    <property type="entry name" value="ENDONUCLEASE 4"/>
    <property type="match status" value="1"/>
</dbReference>
<keyword evidence="5" id="KW-1015">Disulfide bond</keyword>
<keyword evidence="3" id="KW-0255">Endonuclease</keyword>
<dbReference type="OrthoDB" id="267579at2"/>
<dbReference type="Gene3D" id="1.10.575.10">
    <property type="entry name" value="P1 Nuclease"/>
    <property type="match status" value="1"/>
</dbReference>
<dbReference type="SUPFAM" id="SSF48537">
    <property type="entry name" value="Phospholipase C/P1 nuclease"/>
    <property type="match status" value="1"/>
</dbReference>
<evidence type="ECO:0000256" key="3">
    <source>
        <dbReference type="ARBA" id="ARBA00022759"/>
    </source>
</evidence>
<evidence type="ECO:0000256" key="4">
    <source>
        <dbReference type="ARBA" id="ARBA00022801"/>
    </source>
</evidence>
<reference evidence="7 8" key="1">
    <citation type="submission" date="2019-02" db="EMBL/GenBank/DDBJ databases">
        <title>Pedobacter sp. RP-1-13 sp. nov., isolated from Arctic soil.</title>
        <authorList>
            <person name="Dahal R.H."/>
        </authorList>
    </citation>
    <scope>NUCLEOTIDE SEQUENCE [LARGE SCALE GENOMIC DNA]</scope>
    <source>
        <strain evidence="7 8">RP-1-13</strain>
    </source>
</reference>
<keyword evidence="8" id="KW-1185">Reference proteome</keyword>
<keyword evidence="4" id="KW-0378">Hydrolase</keyword>
<dbReference type="EMBL" id="SJSK01000002">
    <property type="protein sequence ID" value="TCC91628.1"/>
    <property type="molecule type" value="Genomic_DNA"/>
</dbReference>
<organism evidence="7 8">
    <name type="scientific">Pedobacter frigiditerrae</name>
    <dbReference type="NCBI Taxonomy" id="2530452"/>
    <lineage>
        <taxon>Bacteria</taxon>
        <taxon>Pseudomonadati</taxon>
        <taxon>Bacteroidota</taxon>
        <taxon>Sphingobacteriia</taxon>
        <taxon>Sphingobacteriales</taxon>
        <taxon>Sphingobacteriaceae</taxon>
        <taxon>Pedobacter</taxon>
    </lineage>
</organism>
<comment type="caution">
    <text evidence="7">The sequence shown here is derived from an EMBL/GenBank/DDBJ whole genome shotgun (WGS) entry which is preliminary data.</text>
</comment>
<accession>A0A4R0MWM9</accession>
<dbReference type="AlphaFoldDB" id="A0A4R0MWM9"/>
<dbReference type="PANTHER" id="PTHR33146">
    <property type="entry name" value="ENDONUCLEASE 4"/>
    <property type="match status" value="1"/>
</dbReference>
<keyword evidence="2" id="KW-0479">Metal-binding</keyword>
<dbReference type="GO" id="GO:0004519">
    <property type="term" value="F:endonuclease activity"/>
    <property type="evidence" value="ECO:0007669"/>
    <property type="project" value="UniProtKB-KW"/>
</dbReference>
<dbReference type="Pfam" id="PF02265">
    <property type="entry name" value="S1-P1_nuclease"/>
    <property type="match status" value="1"/>
</dbReference>
<evidence type="ECO:0000313" key="7">
    <source>
        <dbReference type="EMBL" id="TCC91628.1"/>
    </source>
</evidence>
<dbReference type="RefSeq" id="WP_131552567.1">
    <property type="nucleotide sequence ID" value="NZ_SJSK01000002.1"/>
</dbReference>
<sequence length="263" mass="30388">MKLRQLFPIALFCISLFLISWGYTGHRTIGQITQNHLNPKAKEAIKNLLGDTSIAEACTWADDARREPEFSETANWHFLNLPLGLSFEDFKKHIDTLSNENVYTALNKAKIELTNPQATRIQKVHALKFIMHFVGDLHQPMHISRAEDKGGSTIQLNFDEKGTNLHSLWDTKMLEKQGLTYDQLATKYDNVSAENIKQWQNDPLIQWLWESYQISTQLYAEVDAMNKRVIDDAYYQKHLPMVEKRIQQAAIRLAGVLNEIYPE</sequence>
<evidence type="ECO:0000256" key="5">
    <source>
        <dbReference type="ARBA" id="ARBA00023157"/>
    </source>
</evidence>
<dbReference type="InterPro" id="IPR008947">
    <property type="entry name" value="PLipase_C/P1_nuclease_dom_sf"/>
</dbReference>
<evidence type="ECO:0000256" key="6">
    <source>
        <dbReference type="ARBA" id="ARBA00023180"/>
    </source>
</evidence>
<dbReference type="Proteomes" id="UP000292884">
    <property type="component" value="Unassembled WGS sequence"/>
</dbReference>
<keyword evidence="1" id="KW-0540">Nuclease</keyword>
<dbReference type="GO" id="GO:0016788">
    <property type="term" value="F:hydrolase activity, acting on ester bonds"/>
    <property type="evidence" value="ECO:0007669"/>
    <property type="project" value="InterPro"/>
</dbReference>
<keyword evidence="6" id="KW-0325">Glycoprotein</keyword>
<proteinExistence type="predicted"/>
<name>A0A4R0MWM9_9SPHI</name>
<evidence type="ECO:0000256" key="2">
    <source>
        <dbReference type="ARBA" id="ARBA00022723"/>
    </source>
</evidence>
<dbReference type="GO" id="GO:0046872">
    <property type="term" value="F:metal ion binding"/>
    <property type="evidence" value="ECO:0007669"/>
    <property type="project" value="UniProtKB-KW"/>
</dbReference>
<evidence type="ECO:0000313" key="8">
    <source>
        <dbReference type="Proteomes" id="UP000292884"/>
    </source>
</evidence>
<dbReference type="GO" id="GO:0006308">
    <property type="term" value="P:DNA catabolic process"/>
    <property type="evidence" value="ECO:0007669"/>
    <property type="project" value="InterPro"/>
</dbReference>
<dbReference type="CDD" id="cd11010">
    <property type="entry name" value="S1-P1_nuclease"/>
    <property type="match status" value="1"/>
</dbReference>
<evidence type="ECO:0000256" key="1">
    <source>
        <dbReference type="ARBA" id="ARBA00022722"/>
    </source>
</evidence>
<dbReference type="InterPro" id="IPR003154">
    <property type="entry name" value="S1/P1nuclease"/>
</dbReference>
<evidence type="ECO:0008006" key="9">
    <source>
        <dbReference type="Google" id="ProtNLM"/>
    </source>
</evidence>
<gene>
    <name evidence="7" type="ORF">EZ428_07645</name>
</gene>